<comment type="pathway">
    <text evidence="3 12">Amino-acid biosynthesis; L-valine biosynthesis; L-valine from pyruvate: step 4/4.</text>
</comment>
<dbReference type="EMBL" id="JAHESF010000004">
    <property type="protein sequence ID" value="MBT1696197.1"/>
    <property type="molecule type" value="Genomic_DNA"/>
</dbReference>
<dbReference type="EC" id="2.6.1.42" evidence="12"/>
<dbReference type="SUPFAM" id="SSF56752">
    <property type="entry name" value="D-aminoacid aminotransferase-like PLP-dependent enzymes"/>
    <property type="match status" value="1"/>
</dbReference>
<dbReference type="Gene3D" id="3.20.10.10">
    <property type="entry name" value="D-amino Acid Aminotransferase, subunit A, domain 2"/>
    <property type="match status" value="1"/>
</dbReference>
<dbReference type="GO" id="GO:0009082">
    <property type="term" value="P:branched-chain amino acid biosynthetic process"/>
    <property type="evidence" value="ECO:0007669"/>
    <property type="project" value="UniProtKB-KW"/>
</dbReference>
<evidence type="ECO:0000256" key="2">
    <source>
        <dbReference type="ARBA" id="ARBA00004824"/>
    </source>
</evidence>
<evidence type="ECO:0000256" key="12">
    <source>
        <dbReference type="RuleBase" id="RU364094"/>
    </source>
</evidence>
<comment type="pathway">
    <text evidence="4 12">Amino-acid biosynthesis; L-leucine biosynthesis; L-leucine from 3-methyl-2-oxobutanoate: step 4/4.</text>
</comment>
<dbReference type="Pfam" id="PF01063">
    <property type="entry name" value="Aminotran_4"/>
    <property type="match status" value="1"/>
</dbReference>
<dbReference type="GO" id="GO:0004084">
    <property type="term" value="F:branched-chain-amino-acid transaminase activity"/>
    <property type="evidence" value="ECO:0007669"/>
    <property type="project" value="UniProtKB-EC"/>
</dbReference>
<evidence type="ECO:0000256" key="7">
    <source>
        <dbReference type="ARBA" id="ARBA00022679"/>
    </source>
</evidence>
<dbReference type="InterPro" id="IPR001544">
    <property type="entry name" value="Aminotrans_IV"/>
</dbReference>
<comment type="caution">
    <text evidence="13">The sequence shown here is derived from an EMBL/GenBank/DDBJ whole genome shotgun (WGS) entry which is preliminary data.</text>
</comment>
<evidence type="ECO:0000256" key="5">
    <source>
        <dbReference type="ARBA" id="ARBA00009320"/>
    </source>
</evidence>
<evidence type="ECO:0000256" key="10">
    <source>
        <dbReference type="ARBA" id="ARBA00048798"/>
    </source>
</evidence>
<evidence type="ECO:0000256" key="1">
    <source>
        <dbReference type="ARBA" id="ARBA00001933"/>
    </source>
</evidence>
<evidence type="ECO:0000256" key="3">
    <source>
        <dbReference type="ARBA" id="ARBA00004931"/>
    </source>
</evidence>
<gene>
    <name evidence="12" type="primary">ilvE</name>
    <name evidence="13" type="ORF">KK083_04885</name>
</gene>
<name>A0AAP2DJ62_9BACT</name>
<dbReference type="InterPro" id="IPR050571">
    <property type="entry name" value="Class-IV_PLP-Dep_Aminotrnsfr"/>
</dbReference>
<organism evidence="13 14">
    <name type="scientific">Chryseosolibacter histidini</name>
    <dbReference type="NCBI Taxonomy" id="2782349"/>
    <lineage>
        <taxon>Bacteria</taxon>
        <taxon>Pseudomonadati</taxon>
        <taxon>Bacteroidota</taxon>
        <taxon>Cytophagia</taxon>
        <taxon>Cytophagales</taxon>
        <taxon>Chryseotaleaceae</taxon>
        <taxon>Chryseosolibacter</taxon>
    </lineage>
</organism>
<evidence type="ECO:0000313" key="14">
    <source>
        <dbReference type="Proteomes" id="UP001319200"/>
    </source>
</evidence>
<comment type="function">
    <text evidence="12">Acts on leucine, isoleucine and valine.</text>
</comment>
<dbReference type="FunFam" id="3.20.10.10:FF:000002">
    <property type="entry name" value="D-alanine aminotransferase"/>
    <property type="match status" value="1"/>
</dbReference>
<comment type="catalytic activity">
    <reaction evidence="9 12">
        <text>L-valine + 2-oxoglutarate = 3-methyl-2-oxobutanoate + L-glutamate</text>
        <dbReference type="Rhea" id="RHEA:24813"/>
        <dbReference type="ChEBI" id="CHEBI:11851"/>
        <dbReference type="ChEBI" id="CHEBI:16810"/>
        <dbReference type="ChEBI" id="CHEBI:29985"/>
        <dbReference type="ChEBI" id="CHEBI:57762"/>
        <dbReference type="EC" id="2.6.1.42"/>
    </reaction>
</comment>
<dbReference type="GO" id="GO:0008652">
    <property type="term" value="P:amino acid biosynthetic process"/>
    <property type="evidence" value="ECO:0007669"/>
    <property type="project" value="UniProtKB-KW"/>
</dbReference>
<dbReference type="PANTHER" id="PTHR42743">
    <property type="entry name" value="AMINO-ACID AMINOTRANSFERASE"/>
    <property type="match status" value="1"/>
</dbReference>
<comment type="pathway">
    <text evidence="2 12">Amino-acid biosynthesis; L-isoleucine biosynthesis; L-isoleucine from 2-oxobutanoate: step 4/4.</text>
</comment>
<dbReference type="NCBIfam" id="NF005146">
    <property type="entry name" value="PRK06606.1"/>
    <property type="match status" value="1"/>
</dbReference>
<dbReference type="InterPro" id="IPR005785">
    <property type="entry name" value="B_amino_transI"/>
</dbReference>
<dbReference type="InterPro" id="IPR036038">
    <property type="entry name" value="Aminotransferase-like"/>
</dbReference>
<evidence type="ECO:0000256" key="6">
    <source>
        <dbReference type="ARBA" id="ARBA00022576"/>
    </source>
</evidence>
<evidence type="ECO:0000256" key="4">
    <source>
        <dbReference type="ARBA" id="ARBA00005072"/>
    </source>
</evidence>
<evidence type="ECO:0000256" key="11">
    <source>
        <dbReference type="ARBA" id="ARBA00049229"/>
    </source>
</evidence>
<protein>
    <recommendedName>
        <fullName evidence="12">Branched-chain-amino-acid aminotransferase</fullName>
        <shortName evidence="12">BCAT</shortName>
        <ecNumber evidence="12">2.6.1.42</ecNumber>
    </recommendedName>
</protein>
<dbReference type="AlphaFoldDB" id="A0AAP2DJ62"/>
<comment type="similarity">
    <text evidence="5 12">Belongs to the class-IV pyridoxal-phosphate-dependent aminotransferase family.</text>
</comment>
<keyword evidence="12" id="KW-0100">Branched-chain amino acid biosynthesis</keyword>
<keyword evidence="14" id="KW-1185">Reference proteome</keyword>
<dbReference type="InterPro" id="IPR043132">
    <property type="entry name" value="BCAT-like_C"/>
</dbReference>
<keyword evidence="8 12" id="KW-0663">Pyridoxal phosphate</keyword>
<comment type="cofactor">
    <cofactor evidence="1 12">
        <name>pyridoxal 5'-phosphate</name>
        <dbReference type="ChEBI" id="CHEBI:597326"/>
    </cofactor>
</comment>
<evidence type="ECO:0000256" key="8">
    <source>
        <dbReference type="ARBA" id="ARBA00022898"/>
    </source>
</evidence>
<accession>A0AAP2DJ62</accession>
<dbReference type="RefSeq" id="WP_254161281.1">
    <property type="nucleotide sequence ID" value="NZ_JAHESF010000004.1"/>
</dbReference>
<dbReference type="PANTHER" id="PTHR42743:SF11">
    <property type="entry name" value="AMINODEOXYCHORISMATE LYASE"/>
    <property type="match status" value="1"/>
</dbReference>
<reference evidence="13 14" key="1">
    <citation type="submission" date="2021-05" db="EMBL/GenBank/DDBJ databases">
        <title>A Polyphasic approach of four new species of the genus Ohtaekwangia: Ohtaekwangia histidinii sp. nov., Ohtaekwangia cretensis sp. nov., Ohtaekwangia indiensis sp. nov., Ohtaekwangia reichenbachii sp. nov. from diverse environment.</title>
        <authorList>
            <person name="Octaviana S."/>
        </authorList>
    </citation>
    <scope>NUCLEOTIDE SEQUENCE [LARGE SCALE GENOMIC DNA]</scope>
    <source>
        <strain evidence="13 14">PWU4</strain>
    </source>
</reference>
<evidence type="ECO:0000256" key="9">
    <source>
        <dbReference type="ARBA" id="ARBA00048212"/>
    </source>
</evidence>
<keyword evidence="12" id="KW-0028">Amino-acid biosynthesis</keyword>
<keyword evidence="6 12" id="KW-0032">Aminotransferase</keyword>
<sequence length="295" mass="33072">MYYTKDTVLFLNGKFIKAVDAHTDLYSQSLHYGFGAFEGIRAYQTQNGVKLFKAYEHFERLKNSCAAVGIPLEYDSHELTQISYQLLEKNNLTDAYIRPLAYCGPNMYLTTPKDVYLMICSWKWGKYHGDNLLKLCVSSYQRPNPASIKVEAKISGHYVNGILATSEAKVRGYDEALLLDMNGNVAAAPAANFFMEKDGVLYTPPLGHIFPSITRQVVLNICRELDIPVVERHINPHELEAADSAFLCGTAVEIAGIESIDAHTFSKSWKESIGAVVQEAYKCQVLEKSFSYVII</sequence>
<comment type="catalytic activity">
    <reaction evidence="10 12">
        <text>L-isoleucine + 2-oxoglutarate = (S)-3-methyl-2-oxopentanoate + L-glutamate</text>
        <dbReference type="Rhea" id="RHEA:24801"/>
        <dbReference type="ChEBI" id="CHEBI:16810"/>
        <dbReference type="ChEBI" id="CHEBI:29985"/>
        <dbReference type="ChEBI" id="CHEBI:35146"/>
        <dbReference type="ChEBI" id="CHEBI:58045"/>
        <dbReference type="EC" id="2.6.1.42"/>
    </reaction>
</comment>
<proteinExistence type="inferred from homology"/>
<dbReference type="Gene3D" id="3.30.470.10">
    <property type="match status" value="1"/>
</dbReference>
<evidence type="ECO:0000313" key="13">
    <source>
        <dbReference type="EMBL" id="MBT1696197.1"/>
    </source>
</evidence>
<dbReference type="Proteomes" id="UP001319200">
    <property type="component" value="Unassembled WGS sequence"/>
</dbReference>
<dbReference type="NCBIfam" id="TIGR01122">
    <property type="entry name" value="ilvE_I"/>
    <property type="match status" value="1"/>
</dbReference>
<dbReference type="InterPro" id="IPR043131">
    <property type="entry name" value="BCAT-like_N"/>
</dbReference>
<comment type="catalytic activity">
    <reaction evidence="11 12">
        <text>L-leucine + 2-oxoglutarate = 4-methyl-2-oxopentanoate + L-glutamate</text>
        <dbReference type="Rhea" id="RHEA:18321"/>
        <dbReference type="ChEBI" id="CHEBI:16810"/>
        <dbReference type="ChEBI" id="CHEBI:17865"/>
        <dbReference type="ChEBI" id="CHEBI:29985"/>
        <dbReference type="ChEBI" id="CHEBI:57427"/>
        <dbReference type="EC" id="2.6.1.42"/>
    </reaction>
</comment>
<keyword evidence="7 12" id="KW-0808">Transferase</keyword>